<feature type="region of interest" description="Disordered" evidence="1">
    <location>
        <begin position="35"/>
        <end position="88"/>
    </location>
</feature>
<feature type="region of interest" description="Disordered" evidence="1">
    <location>
        <begin position="114"/>
        <end position="164"/>
    </location>
</feature>
<dbReference type="EMBL" id="BFEA01000333">
    <property type="protein sequence ID" value="GBG79958.1"/>
    <property type="molecule type" value="Genomic_DNA"/>
</dbReference>
<gene>
    <name evidence="2" type="ORF">CBR_g30220</name>
</gene>
<proteinExistence type="predicted"/>
<accession>A0A388LCD5</accession>
<keyword evidence="3" id="KW-1185">Reference proteome</keyword>
<feature type="compositionally biased region" description="Gly residues" evidence="1">
    <location>
        <begin position="39"/>
        <end position="48"/>
    </location>
</feature>
<name>A0A388LCD5_CHABU</name>
<dbReference type="Gramene" id="GBG79958">
    <property type="protein sequence ID" value="GBG79958"/>
    <property type="gene ID" value="CBR_g30220"/>
</dbReference>
<evidence type="ECO:0000313" key="2">
    <source>
        <dbReference type="EMBL" id="GBG79958.1"/>
    </source>
</evidence>
<dbReference type="Proteomes" id="UP000265515">
    <property type="component" value="Unassembled WGS sequence"/>
</dbReference>
<feature type="compositionally biased region" description="Basic and acidic residues" evidence="1">
    <location>
        <begin position="75"/>
        <end position="88"/>
    </location>
</feature>
<sequence length="344" mass="36712">METMRSIHSQRLHTVTQDENAATAFRAGKQFQGGERAVLGGGGVGNGMKKGSLVGGTRSPDGGSKPAAALSCYSDSREGKKAVGSEAGRRRALGDITNTKKVLLAVGKSSLASGGGDLKSSAAKGDKGGRFSSGQEVKPPPQVKRTLPSSNVSGRKGHLLPPLEPESRAEFRGKVGGARSLGQTKGEAESFISRTLRSIDERAEKYADEGIEHCFMTSSKVAGLVEEMKKKDLEETIKPLLDFRTDYFPHFISRSSSDRLAYSLSPKRRGCNLVPQSPPPKSPSASLPSWERLDLEEMGDGEVGGRVRPMFLDGDDSVLPDIPVEPIFGHGDFLSFTSCFPVFG</sequence>
<evidence type="ECO:0000256" key="1">
    <source>
        <dbReference type="SAM" id="MobiDB-lite"/>
    </source>
</evidence>
<dbReference type="AlphaFoldDB" id="A0A388LCD5"/>
<protein>
    <submittedName>
        <fullName evidence="2">Uncharacterized protein</fullName>
    </submittedName>
</protein>
<reference evidence="2 3" key="1">
    <citation type="journal article" date="2018" name="Cell">
        <title>The Chara Genome: Secondary Complexity and Implications for Plant Terrestrialization.</title>
        <authorList>
            <person name="Nishiyama T."/>
            <person name="Sakayama H."/>
            <person name="Vries J.D."/>
            <person name="Buschmann H."/>
            <person name="Saint-Marcoux D."/>
            <person name="Ullrich K.K."/>
            <person name="Haas F.B."/>
            <person name="Vanderstraeten L."/>
            <person name="Becker D."/>
            <person name="Lang D."/>
            <person name="Vosolsobe S."/>
            <person name="Rombauts S."/>
            <person name="Wilhelmsson P.K.I."/>
            <person name="Janitza P."/>
            <person name="Kern R."/>
            <person name="Heyl A."/>
            <person name="Rumpler F."/>
            <person name="Villalobos L.I.A.C."/>
            <person name="Clay J.M."/>
            <person name="Skokan R."/>
            <person name="Toyoda A."/>
            <person name="Suzuki Y."/>
            <person name="Kagoshima H."/>
            <person name="Schijlen E."/>
            <person name="Tajeshwar N."/>
            <person name="Catarino B."/>
            <person name="Hetherington A.J."/>
            <person name="Saltykova A."/>
            <person name="Bonnot C."/>
            <person name="Breuninger H."/>
            <person name="Symeonidi A."/>
            <person name="Radhakrishnan G.V."/>
            <person name="Van Nieuwerburgh F."/>
            <person name="Deforce D."/>
            <person name="Chang C."/>
            <person name="Karol K.G."/>
            <person name="Hedrich R."/>
            <person name="Ulvskov P."/>
            <person name="Glockner G."/>
            <person name="Delwiche C.F."/>
            <person name="Petrasek J."/>
            <person name="Van de Peer Y."/>
            <person name="Friml J."/>
            <person name="Beilby M."/>
            <person name="Dolan L."/>
            <person name="Kohara Y."/>
            <person name="Sugano S."/>
            <person name="Fujiyama A."/>
            <person name="Delaux P.-M."/>
            <person name="Quint M."/>
            <person name="TheiBen G."/>
            <person name="Hagemann M."/>
            <person name="Harholt J."/>
            <person name="Dunand C."/>
            <person name="Zachgo S."/>
            <person name="Langdale J."/>
            <person name="Maumus F."/>
            <person name="Straeten D.V.D."/>
            <person name="Gould S.B."/>
            <person name="Rensing S.A."/>
        </authorList>
    </citation>
    <scope>NUCLEOTIDE SEQUENCE [LARGE SCALE GENOMIC DNA]</scope>
    <source>
        <strain evidence="2 3">S276</strain>
    </source>
</reference>
<comment type="caution">
    <text evidence="2">The sequence shown here is derived from an EMBL/GenBank/DDBJ whole genome shotgun (WGS) entry which is preliminary data.</text>
</comment>
<organism evidence="2 3">
    <name type="scientific">Chara braunii</name>
    <name type="common">Braun's stonewort</name>
    <dbReference type="NCBI Taxonomy" id="69332"/>
    <lineage>
        <taxon>Eukaryota</taxon>
        <taxon>Viridiplantae</taxon>
        <taxon>Streptophyta</taxon>
        <taxon>Charophyceae</taxon>
        <taxon>Charales</taxon>
        <taxon>Characeae</taxon>
        <taxon>Chara</taxon>
    </lineage>
</organism>
<evidence type="ECO:0000313" key="3">
    <source>
        <dbReference type="Proteomes" id="UP000265515"/>
    </source>
</evidence>